<evidence type="ECO:0000313" key="1">
    <source>
        <dbReference type="EMBL" id="PWR18219.1"/>
    </source>
</evidence>
<dbReference type="AlphaFoldDB" id="A0A317DU67"/>
<evidence type="ECO:0000313" key="2">
    <source>
        <dbReference type="Proteomes" id="UP000246077"/>
    </source>
</evidence>
<comment type="caution">
    <text evidence="1">The sequence shown here is derived from an EMBL/GenBank/DDBJ whole genome shotgun (WGS) entry which is preliminary data.</text>
</comment>
<keyword evidence="2" id="KW-1185">Reference proteome</keyword>
<accession>A0A317DU67</accession>
<protein>
    <submittedName>
        <fullName evidence="1">Uncharacterized protein</fullName>
    </submittedName>
</protein>
<sequence>MEYLADLKHFGLDIEQREFNALAGSTVIGPDARMMAVGNGFFSAAYEVDRSETWQTNTLGQAMRDLVSCGLLSIGHYALQSRQLSTAIEAIREYQPIVLFRGTCRRNEIDGAFAILRGVGRYSWLAAPAETVSDGGSDEMVWVAVPARCREDLAAAVELSWATENRLHPAVPSPLHVFDTAPAGVYRHQHIGVDRFLATHGLSGIERTASTIWRWACSERSAAFLVEPTAAGHHTIEIHIYSEMPGAFGLDARVLVNGKPVAFRHEHGPRRVVVGKAWLPGICMIALTGLNETRIAGDERRLSIAVSGVTLTPRRD</sequence>
<name>A0A317DU67_9PROT</name>
<reference evidence="2" key="1">
    <citation type="submission" date="2018-05" db="EMBL/GenBank/DDBJ databases">
        <title>Zavarzinia sp. HR-AS.</title>
        <authorList>
            <person name="Lee Y."/>
            <person name="Jeon C.O."/>
        </authorList>
    </citation>
    <scope>NUCLEOTIDE SEQUENCE [LARGE SCALE GENOMIC DNA]</scope>
    <source>
        <strain evidence="2">DSM 1231</strain>
    </source>
</reference>
<organism evidence="1 2">
    <name type="scientific">Zavarzinia compransoris</name>
    <dbReference type="NCBI Taxonomy" id="1264899"/>
    <lineage>
        <taxon>Bacteria</taxon>
        <taxon>Pseudomonadati</taxon>
        <taxon>Pseudomonadota</taxon>
        <taxon>Alphaproteobacteria</taxon>
        <taxon>Rhodospirillales</taxon>
        <taxon>Zavarziniaceae</taxon>
        <taxon>Zavarzinia</taxon>
    </lineage>
</organism>
<proteinExistence type="predicted"/>
<dbReference type="Proteomes" id="UP000246077">
    <property type="component" value="Unassembled WGS sequence"/>
</dbReference>
<gene>
    <name evidence="1" type="ORF">DKG75_19815</name>
</gene>
<dbReference type="EMBL" id="QGLF01000006">
    <property type="protein sequence ID" value="PWR18219.1"/>
    <property type="molecule type" value="Genomic_DNA"/>
</dbReference>